<dbReference type="Pfam" id="PF17919">
    <property type="entry name" value="RT_RNaseH_2"/>
    <property type="match status" value="1"/>
</dbReference>
<feature type="domain" description="Reverse transcriptase" evidence="2">
    <location>
        <begin position="1"/>
        <end position="152"/>
    </location>
</feature>
<dbReference type="Pfam" id="PF00665">
    <property type="entry name" value="rve"/>
    <property type="match status" value="1"/>
</dbReference>
<dbReference type="SUPFAM" id="SSF56672">
    <property type="entry name" value="DNA/RNA polymerases"/>
    <property type="match status" value="1"/>
</dbReference>
<dbReference type="PROSITE" id="PS50878">
    <property type="entry name" value="RT_POL"/>
    <property type="match status" value="1"/>
</dbReference>
<sequence>MEYAPPAIPNPYSLLSQLPPEAGWSTCLDLRDTFFCIRLATQSQSLFAFEWTDPDTGQQLQLTWTRLPQGFKNSPTLFGEAPASDLATFPREEYRCTLLQYMDDLLLACATETKCQTATQALLSYLAETGYRVSWKKAQLYRKQVQYLGFVISKGQRALSTERKKVITSLPRPTNRRALREFLGAAGFCRIRIPGFSAIAWPLYEALTGQEKSPMLWTEDKEHAFQQLKSSFGQDPALGLPDAERPFHLFVHERDKIALGLLAQTVGPWLCPITYFSKKLDPVATGLLAKNFYISRLSALCKPIRERCLACAKNNPKSGPSPIPGIQRSGTTRFVDLEVDFTDMTNCRGTKYLLILVCTYSGWVEAFHNRTEKSCEVAKVPLREIIPCYGIPLSLHSDNGPAFIAELLQTVTRAMGINWRLHTAYRPQSSGKLNA</sequence>
<dbReference type="InterPro" id="IPR041577">
    <property type="entry name" value="RT_RNaseH_2"/>
</dbReference>
<evidence type="ECO:0000313" key="5">
    <source>
        <dbReference type="Proteomes" id="UP000585614"/>
    </source>
</evidence>
<dbReference type="InterPro" id="IPR051320">
    <property type="entry name" value="Viral_Replic_Matur_Polypro"/>
</dbReference>
<comment type="caution">
    <text evidence="4">The sequence shown here is derived from an EMBL/GenBank/DDBJ whole genome shotgun (WGS) entry which is preliminary data.</text>
</comment>
<dbReference type="AlphaFoldDB" id="A0A7J7VR85"/>
<dbReference type="Gene3D" id="3.10.20.370">
    <property type="match status" value="1"/>
</dbReference>
<dbReference type="GO" id="GO:0015074">
    <property type="term" value="P:DNA integration"/>
    <property type="evidence" value="ECO:0007669"/>
    <property type="project" value="InterPro"/>
</dbReference>
<protein>
    <recommendedName>
        <fullName evidence="6">Integrase catalytic domain-containing protein</fullName>
    </recommendedName>
</protein>
<gene>
    <name evidence="4" type="ORF">mRhiFer1_008247</name>
</gene>
<name>A0A7J7VR85_RHIFE</name>
<reference evidence="4 5" key="1">
    <citation type="journal article" date="2020" name="Nature">
        <title>Six reference-quality genomes reveal evolution of bat adaptations.</title>
        <authorList>
            <person name="Jebb D."/>
            <person name="Huang Z."/>
            <person name="Pippel M."/>
            <person name="Hughes G.M."/>
            <person name="Lavrichenko K."/>
            <person name="Devanna P."/>
            <person name="Winkler S."/>
            <person name="Jermiin L.S."/>
            <person name="Skirmuntt E.C."/>
            <person name="Katzourakis A."/>
            <person name="Burkitt-Gray L."/>
            <person name="Ray D.A."/>
            <person name="Sullivan K.A.M."/>
            <person name="Roscito J.G."/>
            <person name="Kirilenko B.M."/>
            <person name="Davalos L.M."/>
            <person name="Corthals A.P."/>
            <person name="Power M.L."/>
            <person name="Jones G."/>
            <person name="Ransome R.D."/>
            <person name="Dechmann D.K.N."/>
            <person name="Locatelli A.G."/>
            <person name="Puechmaille S.J."/>
            <person name="Fedrigo O."/>
            <person name="Jarvis E.D."/>
            <person name="Hiller M."/>
            <person name="Vernes S.C."/>
            <person name="Myers E.W."/>
            <person name="Teeling E.C."/>
        </authorList>
    </citation>
    <scope>NUCLEOTIDE SEQUENCE [LARGE SCALE GENOMIC DNA]</scope>
    <source>
        <strain evidence="4">MRhiFer1</strain>
        <tissue evidence="4">Lung</tissue>
    </source>
</reference>
<dbReference type="Proteomes" id="UP000585614">
    <property type="component" value="Unassembled WGS sequence"/>
</dbReference>
<accession>A0A7J7VR85</accession>
<dbReference type="InterPro" id="IPR043502">
    <property type="entry name" value="DNA/RNA_pol_sf"/>
</dbReference>
<dbReference type="InterPro" id="IPR043128">
    <property type="entry name" value="Rev_trsase/Diguanyl_cyclase"/>
</dbReference>
<dbReference type="PROSITE" id="PS50994">
    <property type="entry name" value="INTEGRASE"/>
    <property type="match status" value="1"/>
</dbReference>
<dbReference type="Gene3D" id="3.30.420.10">
    <property type="entry name" value="Ribonuclease H-like superfamily/Ribonuclease H"/>
    <property type="match status" value="1"/>
</dbReference>
<dbReference type="Gene3D" id="3.10.10.10">
    <property type="entry name" value="HIV Type 1 Reverse Transcriptase, subunit A, domain 1"/>
    <property type="match status" value="1"/>
</dbReference>
<dbReference type="SUPFAM" id="SSF53098">
    <property type="entry name" value="Ribonuclease H-like"/>
    <property type="match status" value="1"/>
</dbReference>
<evidence type="ECO:0000259" key="2">
    <source>
        <dbReference type="PROSITE" id="PS50878"/>
    </source>
</evidence>
<dbReference type="PANTHER" id="PTHR33064:SF38">
    <property type="entry name" value="LRRGT00076-LIKE"/>
    <property type="match status" value="1"/>
</dbReference>
<feature type="domain" description="Integrase catalytic" evidence="3">
    <location>
        <begin position="318"/>
        <end position="435"/>
    </location>
</feature>
<evidence type="ECO:0000313" key="4">
    <source>
        <dbReference type="EMBL" id="KAF6327526.1"/>
    </source>
</evidence>
<proteinExistence type="inferred from homology"/>
<dbReference type="InterPro" id="IPR000477">
    <property type="entry name" value="RT_dom"/>
</dbReference>
<dbReference type="InterPro" id="IPR012337">
    <property type="entry name" value="RNaseH-like_sf"/>
</dbReference>
<dbReference type="EMBL" id="JACAGC010000012">
    <property type="protein sequence ID" value="KAF6327526.1"/>
    <property type="molecule type" value="Genomic_DNA"/>
</dbReference>
<evidence type="ECO:0000256" key="1">
    <source>
        <dbReference type="ARBA" id="ARBA00010879"/>
    </source>
</evidence>
<evidence type="ECO:0000259" key="3">
    <source>
        <dbReference type="PROSITE" id="PS50994"/>
    </source>
</evidence>
<comment type="similarity">
    <text evidence="1">Belongs to the beta type-B retroviral polymerase family. HERV class-II K(HML-2) pol subfamily.</text>
</comment>
<dbReference type="InterPro" id="IPR036397">
    <property type="entry name" value="RNaseH_sf"/>
</dbReference>
<dbReference type="Gene3D" id="3.30.70.270">
    <property type="match status" value="2"/>
</dbReference>
<dbReference type="InterPro" id="IPR001584">
    <property type="entry name" value="Integrase_cat-core"/>
</dbReference>
<dbReference type="PANTHER" id="PTHR33064">
    <property type="entry name" value="POL PROTEIN"/>
    <property type="match status" value="1"/>
</dbReference>
<organism evidence="4 5">
    <name type="scientific">Rhinolophus ferrumequinum</name>
    <name type="common">Greater horseshoe bat</name>
    <dbReference type="NCBI Taxonomy" id="59479"/>
    <lineage>
        <taxon>Eukaryota</taxon>
        <taxon>Metazoa</taxon>
        <taxon>Chordata</taxon>
        <taxon>Craniata</taxon>
        <taxon>Vertebrata</taxon>
        <taxon>Euteleostomi</taxon>
        <taxon>Mammalia</taxon>
        <taxon>Eutheria</taxon>
        <taxon>Laurasiatheria</taxon>
        <taxon>Chiroptera</taxon>
        <taxon>Yinpterochiroptera</taxon>
        <taxon>Rhinolophoidea</taxon>
        <taxon>Rhinolophidae</taxon>
        <taxon>Rhinolophinae</taxon>
        <taxon>Rhinolophus</taxon>
    </lineage>
</organism>
<dbReference type="GO" id="GO:0003676">
    <property type="term" value="F:nucleic acid binding"/>
    <property type="evidence" value="ECO:0007669"/>
    <property type="project" value="InterPro"/>
</dbReference>
<evidence type="ECO:0008006" key="6">
    <source>
        <dbReference type="Google" id="ProtNLM"/>
    </source>
</evidence>
<dbReference type="Pfam" id="PF00078">
    <property type="entry name" value="RVT_1"/>
    <property type="match status" value="1"/>
</dbReference>